<evidence type="ECO:0000313" key="10">
    <source>
        <dbReference type="Proteomes" id="UP000215914"/>
    </source>
</evidence>
<dbReference type="PANTHER" id="PTHR43900">
    <property type="entry name" value="GLUTATHIONE S-TRANSFERASE RHO"/>
    <property type="match status" value="1"/>
</dbReference>
<dbReference type="InterPro" id="IPR004045">
    <property type="entry name" value="Glutathione_S-Trfase_N"/>
</dbReference>
<sequence>MAALFEKDLDFEFVPVDFATREQKTPQFLALNPFGQVPVFEDGDFKLFESRAITKYVAEAYADKGTDLVCKDPKISAIQTMWMEVEGQKFDPTSSKLGWELYFKQMFGLTTDEAVVADLEKKLEDVLDVYEQRLTECKYLGGDSFTLADLHHLPYLHILIGTKMKSLFDARPHVNAWASDILSRPTWVKVVSMSPK</sequence>
<dbReference type="Pfam" id="PF00043">
    <property type="entry name" value="GST_C"/>
    <property type="match status" value="1"/>
</dbReference>
<dbReference type="FunFam" id="1.20.1050.10:FF:000004">
    <property type="entry name" value="Glutathione S-transferase F2"/>
    <property type="match status" value="1"/>
</dbReference>
<gene>
    <name evidence="9" type="ORF">HannXRQ_Chr04g0118071</name>
    <name evidence="8" type="ORF">HanXRQr2_Chr04g0177761</name>
</gene>
<dbReference type="STRING" id="4232.A0A251V1R9"/>
<evidence type="ECO:0000256" key="2">
    <source>
        <dbReference type="ARBA" id="ARBA00012452"/>
    </source>
</evidence>
<protein>
    <recommendedName>
        <fullName evidence="2">glutathione transferase</fullName>
        <ecNumber evidence="2">2.5.1.18</ecNumber>
    </recommendedName>
    <alternativeName>
        <fullName evidence="5">GST class-phi</fullName>
    </alternativeName>
</protein>
<dbReference type="SUPFAM" id="SSF52833">
    <property type="entry name" value="Thioredoxin-like"/>
    <property type="match status" value="1"/>
</dbReference>
<comment type="similarity">
    <text evidence="1">Belongs to the GST superfamily. Phi family.</text>
</comment>
<reference evidence="8" key="3">
    <citation type="submission" date="2020-06" db="EMBL/GenBank/DDBJ databases">
        <title>Helianthus annuus Genome sequencing and assembly Release 2.</title>
        <authorList>
            <person name="Gouzy J."/>
            <person name="Langlade N."/>
            <person name="Munos S."/>
        </authorList>
    </citation>
    <scope>NUCLEOTIDE SEQUENCE</scope>
    <source>
        <tissue evidence="8">Leaves</tissue>
    </source>
</reference>
<dbReference type="InterPro" id="IPR040079">
    <property type="entry name" value="Glutathione_S-Trfase"/>
</dbReference>
<reference evidence="8 10" key="1">
    <citation type="journal article" date="2017" name="Nature">
        <title>The sunflower genome provides insights into oil metabolism, flowering and Asterid evolution.</title>
        <authorList>
            <person name="Badouin H."/>
            <person name="Gouzy J."/>
            <person name="Grassa C.J."/>
            <person name="Murat F."/>
            <person name="Staton S.E."/>
            <person name="Cottret L."/>
            <person name="Lelandais-Briere C."/>
            <person name="Owens G.L."/>
            <person name="Carrere S."/>
            <person name="Mayjonade B."/>
            <person name="Legrand L."/>
            <person name="Gill N."/>
            <person name="Kane N.C."/>
            <person name="Bowers J.E."/>
            <person name="Hubner S."/>
            <person name="Bellec A."/>
            <person name="Berard A."/>
            <person name="Berges H."/>
            <person name="Blanchet N."/>
            <person name="Boniface M.C."/>
            <person name="Brunel D."/>
            <person name="Catrice O."/>
            <person name="Chaidir N."/>
            <person name="Claudel C."/>
            <person name="Donnadieu C."/>
            <person name="Faraut T."/>
            <person name="Fievet G."/>
            <person name="Helmstetter N."/>
            <person name="King M."/>
            <person name="Knapp S.J."/>
            <person name="Lai Z."/>
            <person name="Le Paslier M.C."/>
            <person name="Lippi Y."/>
            <person name="Lorenzon L."/>
            <person name="Mandel J.R."/>
            <person name="Marage G."/>
            <person name="Marchand G."/>
            <person name="Marquand E."/>
            <person name="Bret-Mestries E."/>
            <person name="Morien E."/>
            <person name="Nambeesan S."/>
            <person name="Nguyen T."/>
            <person name="Pegot-Espagnet P."/>
            <person name="Pouilly N."/>
            <person name="Raftis F."/>
            <person name="Sallet E."/>
            <person name="Schiex T."/>
            <person name="Thomas J."/>
            <person name="Vandecasteele C."/>
            <person name="Vares D."/>
            <person name="Vear F."/>
            <person name="Vautrin S."/>
            <person name="Crespi M."/>
            <person name="Mangin B."/>
            <person name="Burke J.M."/>
            <person name="Salse J."/>
            <person name="Munos S."/>
            <person name="Vincourt P."/>
            <person name="Rieseberg L.H."/>
            <person name="Langlade N.B."/>
        </authorList>
    </citation>
    <scope>NUCLEOTIDE SEQUENCE [LARGE SCALE GENOMIC DNA]</scope>
    <source>
        <strain evidence="10">cv. SF193</strain>
        <tissue evidence="8">Leaves</tissue>
    </source>
</reference>
<dbReference type="SFLD" id="SFLDS00019">
    <property type="entry name" value="Glutathione_Transferase_(cytos"/>
    <property type="match status" value="1"/>
</dbReference>
<dbReference type="PROSITE" id="PS50405">
    <property type="entry name" value="GST_CTER"/>
    <property type="match status" value="1"/>
</dbReference>
<dbReference type="PANTHER" id="PTHR43900:SF47">
    <property type="entry name" value="GLUTATHIONE S-TRANSFERASE F6-RELATED"/>
    <property type="match status" value="1"/>
</dbReference>
<dbReference type="EC" id="2.5.1.18" evidence="2"/>
<dbReference type="FunFam" id="3.40.30.10:FF:000016">
    <property type="entry name" value="Glutathione S-transferase F2"/>
    <property type="match status" value="1"/>
</dbReference>
<dbReference type="InterPro" id="IPR034347">
    <property type="entry name" value="GST_Phi_C"/>
</dbReference>
<feature type="domain" description="GST C-terminal" evidence="7">
    <location>
        <begin position="72"/>
        <end position="196"/>
    </location>
</feature>
<accession>A0A251V1R9</accession>
<keyword evidence="10" id="KW-1185">Reference proteome</keyword>
<evidence type="ECO:0000313" key="8">
    <source>
        <dbReference type="EMBL" id="KAF5811119.1"/>
    </source>
</evidence>
<dbReference type="GO" id="GO:0006749">
    <property type="term" value="P:glutathione metabolic process"/>
    <property type="evidence" value="ECO:0000318"/>
    <property type="project" value="GO_Central"/>
</dbReference>
<evidence type="ECO:0000259" key="6">
    <source>
        <dbReference type="PROSITE" id="PS50404"/>
    </source>
</evidence>
<name>A0A251V1R9_HELAN</name>
<dbReference type="GO" id="GO:0005737">
    <property type="term" value="C:cytoplasm"/>
    <property type="evidence" value="ECO:0000318"/>
    <property type="project" value="GO_Central"/>
</dbReference>
<dbReference type="GO" id="GO:0004364">
    <property type="term" value="F:glutathione transferase activity"/>
    <property type="evidence" value="ECO:0000318"/>
    <property type="project" value="GO_Central"/>
</dbReference>
<proteinExistence type="inferred from homology"/>
<dbReference type="Proteomes" id="UP000215914">
    <property type="component" value="Chromosome 4"/>
</dbReference>
<dbReference type="GO" id="GO:0009407">
    <property type="term" value="P:toxin catabolic process"/>
    <property type="evidence" value="ECO:0007669"/>
    <property type="project" value="UniProtKB-ARBA"/>
</dbReference>
<feature type="domain" description="GST N-terminal" evidence="6">
    <location>
        <begin position="1"/>
        <end position="65"/>
    </location>
</feature>
<dbReference type="OMA" id="AAYHNTV"/>
<dbReference type="GO" id="GO:0043295">
    <property type="term" value="F:glutathione binding"/>
    <property type="evidence" value="ECO:0000318"/>
    <property type="project" value="GO_Central"/>
</dbReference>
<dbReference type="SFLD" id="SFLDG00358">
    <property type="entry name" value="Main_(cytGST)"/>
    <property type="match status" value="1"/>
</dbReference>
<dbReference type="Gramene" id="mRNA:HanXRQr2_Chr04g0177761">
    <property type="protein sequence ID" value="mRNA:HanXRQr2_Chr04g0177761"/>
    <property type="gene ID" value="HanXRQr2_Chr04g0177761"/>
</dbReference>
<evidence type="ECO:0000256" key="3">
    <source>
        <dbReference type="ARBA" id="ARBA00022679"/>
    </source>
</evidence>
<dbReference type="InterPro" id="IPR010987">
    <property type="entry name" value="Glutathione-S-Trfase_C-like"/>
</dbReference>
<dbReference type="AlphaFoldDB" id="A0A251V1R9"/>
<comment type="catalytic activity">
    <reaction evidence="4">
        <text>RX + glutathione = an S-substituted glutathione + a halide anion + H(+)</text>
        <dbReference type="Rhea" id="RHEA:16437"/>
        <dbReference type="ChEBI" id="CHEBI:15378"/>
        <dbReference type="ChEBI" id="CHEBI:16042"/>
        <dbReference type="ChEBI" id="CHEBI:17792"/>
        <dbReference type="ChEBI" id="CHEBI:57925"/>
        <dbReference type="ChEBI" id="CHEBI:90779"/>
        <dbReference type="EC" id="2.5.1.18"/>
    </reaction>
</comment>
<dbReference type="EMBL" id="CM007893">
    <property type="protein sequence ID" value="OTG29056.1"/>
    <property type="molecule type" value="Genomic_DNA"/>
</dbReference>
<evidence type="ECO:0000256" key="5">
    <source>
        <dbReference type="ARBA" id="ARBA00081070"/>
    </source>
</evidence>
<dbReference type="InterPro" id="IPR004046">
    <property type="entry name" value="GST_C"/>
</dbReference>
<evidence type="ECO:0000313" key="9">
    <source>
        <dbReference type="EMBL" id="OTG29056.1"/>
    </source>
</evidence>
<reference evidence="9" key="2">
    <citation type="submission" date="2017-02" db="EMBL/GenBank/DDBJ databases">
        <title>Sunflower complete genome.</title>
        <authorList>
            <person name="Langlade N."/>
            <person name="Munos S."/>
        </authorList>
    </citation>
    <scope>NUCLEOTIDE SEQUENCE [LARGE SCALE GENOMIC DNA]</scope>
    <source>
        <tissue evidence="9">Leaves</tissue>
    </source>
</reference>
<keyword evidence="3 8" id="KW-0808">Transferase</keyword>
<dbReference type="OrthoDB" id="422574at2759"/>
<dbReference type="FunCoup" id="A0A251V1R9">
    <property type="interactions" value="1389"/>
</dbReference>
<dbReference type="InterPro" id="IPR036249">
    <property type="entry name" value="Thioredoxin-like_sf"/>
</dbReference>
<dbReference type="Gene3D" id="1.20.1050.10">
    <property type="match status" value="1"/>
</dbReference>
<dbReference type="InterPro" id="IPR036282">
    <property type="entry name" value="Glutathione-S-Trfase_C_sf"/>
</dbReference>
<evidence type="ECO:0000256" key="4">
    <source>
        <dbReference type="ARBA" id="ARBA00047960"/>
    </source>
</evidence>
<dbReference type="EMBL" id="MNCJ02000319">
    <property type="protein sequence ID" value="KAF5811119.1"/>
    <property type="molecule type" value="Genomic_DNA"/>
</dbReference>
<organism evidence="9 10">
    <name type="scientific">Helianthus annuus</name>
    <name type="common">Common sunflower</name>
    <dbReference type="NCBI Taxonomy" id="4232"/>
    <lineage>
        <taxon>Eukaryota</taxon>
        <taxon>Viridiplantae</taxon>
        <taxon>Streptophyta</taxon>
        <taxon>Embryophyta</taxon>
        <taxon>Tracheophyta</taxon>
        <taxon>Spermatophyta</taxon>
        <taxon>Magnoliopsida</taxon>
        <taxon>eudicotyledons</taxon>
        <taxon>Gunneridae</taxon>
        <taxon>Pentapetalae</taxon>
        <taxon>asterids</taxon>
        <taxon>campanulids</taxon>
        <taxon>Asterales</taxon>
        <taxon>Asteraceae</taxon>
        <taxon>Asteroideae</taxon>
        <taxon>Heliantheae alliance</taxon>
        <taxon>Heliantheae</taxon>
        <taxon>Helianthus</taxon>
    </lineage>
</organism>
<dbReference type="Gene3D" id="3.40.30.10">
    <property type="entry name" value="Glutaredoxin"/>
    <property type="match status" value="1"/>
</dbReference>
<dbReference type="CDD" id="cd03187">
    <property type="entry name" value="GST_C_Phi"/>
    <property type="match status" value="1"/>
</dbReference>
<evidence type="ECO:0000256" key="1">
    <source>
        <dbReference type="ARBA" id="ARBA00010128"/>
    </source>
</evidence>
<dbReference type="Pfam" id="PF02798">
    <property type="entry name" value="GST_N"/>
    <property type="match status" value="1"/>
</dbReference>
<dbReference type="PROSITE" id="PS50404">
    <property type="entry name" value="GST_NTER"/>
    <property type="match status" value="1"/>
</dbReference>
<dbReference type="InParanoid" id="A0A251V1R9"/>
<dbReference type="SUPFAM" id="SSF47616">
    <property type="entry name" value="GST C-terminal domain-like"/>
    <property type="match status" value="1"/>
</dbReference>
<evidence type="ECO:0000259" key="7">
    <source>
        <dbReference type="PROSITE" id="PS50405"/>
    </source>
</evidence>